<accession>I7KI63</accession>
<dbReference type="eggNOG" id="COG4856">
    <property type="taxonomic scope" value="Bacteria"/>
</dbReference>
<dbReference type="RefSeq" id="WP_008471886.1">
    <property type="nucleotide sequence ID" value="NZ_AYZP01000001.1"/>
</dbReference>
<dbReference type="STRING" id="1423758.FC41_GL000416"/>
<reference evidence="1 2" key="1">
    <citation type="submission" date="2012-06" db="EMBL/GenBank/DDBJ databases">
        <title>Draft Genome Sequence of Lactobacillus hominis Strain CRBIP 24.179T, isolated from human intestine.</title>
        <authorList>
            <person name="Cousin S."/>
            <person name="Ma L."/>
            <person name="Bizet C."/>
            <person name="Loux V."/>
            <person name="Bouchier C."/>
            <person name="Clermont D."/>
            <person name="Creno S."/>
        </authorList>
    </citation>
    <scope>NUCLEOTIDE SEQUENCE [LARGE SCALE GENOMIC DNA]</scope>
    <source>
        <strain evidence="2">CRBIP 24.179T</strain>
    </source>
</reference>
<dbReference type="PANTHER" id="PTHR37804:SF1">
    <property type="entry name" value="CDAA REGULATORY PROTEIN CDAR"/>
    <property type="match status" value="1"/>
</dbReference>
<evidence type="ECO:0000313" key="2">
    <source>
        <dbReference type="Proteomes" id="UP000009320"/>
    </source>
</evidence>
<keyword evidence="2" id="KW-1185">Reference proteome</keyword>
<name>I7KI63_9LACO</name>
<evidence type="ECO:0008006" key="3">
    <source>
        <dbReference type="Google" id="ProtNLM"/>
    </source>
</evidence>
<dbReference type="PATRIC" id="fig|1423758.3.peg.419"/>
<dbReference type="OrthoDB" id="2139417at2"/>
<dbReference type="Proteomes" id="UP000009320">
    <property type="component" value="Unassembled WGS sequence"/>
</dbReference>
<dbReference type="GeneID" id="82847941"/>
<comment type="caution">
    <text evidence="1">The sequence shown here is derived from an EMBL/GenBank/DDBJ whole genome shotgun (WGS) entry which is preliminary data.</text>
</comment>
<proteinExistence type="predicted"/>
<protein>
    <recommendedName>
        <fullName evidence="3">YbbR</fullName>
    </recommendedName>
</protein>
<gene>
    <name evidence="1" type="ORF">BN55_08555</name>
</gene>
<dbReference type="InterPro" id="IPR012505">
    <property type="entry name" value="YbbR"/>
</dbReference>
<organism evidence="1 2">
    <name type="scientific">Lactobacillus hominis DSM 23910 = CRBIP 24.179</name>
    <dbReference type="NCBI Taxonomy" id="1423758"/>
    <lineage>
        <taxon>Bacteria</taxon>
        <taxon>Bacillati</taxon>
        <taxon>Bacillota</taxon>
        <taxon>Bacilli</taxon>
        <taxon>Lactobacillales</taxon>
        <taxon>Lactobacillaceae</taxon>
        <taxon>Lactobacillus</taxon>
    </lineage>
</organism>
<evidence type="ECO:0000313" key="1">
    <source>
        <dbReference type="EMBL" id="CCI82720.1"/>
    </source>
</evidence>
<sequence>MKRFFDKPWFYKILALLLAILLAIYINNNQQGFAPKGQRNQTIKTATRKETLKVPLQVSVNTDKYYVTGYPEKVSLTISGSSALVTSTMNTQNFRAFIDLSRLKTGTHKVPVKINGLSNQLAYSIKPKTVRVTIQDRKSKSFPVQIEYNKGAVPDGYQIGTATSDPSVINVTGSKSEVNQIDRIVARVILPKGQTETYNREVMLIAEDRDGRQLNVVMDPATTHVHVPIHLPSKKVKVNVTSHNESQNRIYSLTANHSSVRLYGKASVLKKLNEVSLDVNLDNISSTTTKKVNLVLPKGIVKADPSEFTVKIRVSESMNSVKKE</sequence>
<dbReference type="EMBL" id="CAKE01000035">
    <property type="protein sequence ID" value="CCI82720.1"/>
    <property type="molecule type" value="Genomic_DNA"/>
</dbReference>
<dbReference type="AlphaFoldDB" id="I7KI63"/>
<dbReference type="Gene3D" id="2.170.120.30">
    <property type="match status" value="1"/>
</dbReference>
<dbReference type="InterPro" id="IPR053154">
    <property type="entry name" value="c-di-AMP_regulator"/>
</dbReference>
<dbReference type="Gene3D" id="2.170.120.40">
    <property type="entry name" value="YbbR-like domain"/>
    <property type="match status" value="2"/>
</dbReference>
<dbReference type="Pfam" id="PF07949">
    <property type="entry name" value="YbbR"/>
    <property type="match status" value="3"/>
</dbReference>
<dbReference type="PANTHER" id="PTHR37804">
    <property type="entry name" value="CDAA REGULATORY PROTEIN CDAR"/>
    <property type="match status" value="1"/>
</dbReference>